<name>A0ABU8TYV6_9ACTN</name>
<dbReference type="EMBL" id="JBBKAM010000002">
    <property type="protein sequence ID" value="MEJ8640610.1"/>
    <property type="molecule type" value="Genomic_DNA"/>
</dbReference>
<evidence type="ECO:0000313" key="4">
    <source>
        <dbReference type="Proteomes" id="UP001382904"/>
    </source>
</evidence>
<feature type="region of interest" description="Disordered" evidence="1">
    <location>
        <begin position="201"/>
        <end position="220"/>
    </location>
</feature>
<accession>A0ABU8TYV6</accession>
<evidence type="ECO:0000313" key="3">
    <source>
        <dbReference type="EMBL" id="MEJ8640610.1"/>
    </source>
</evidence>
<organism evidence="3 4">
    <name type="scientific">Streptomyces caledonius</name>
    <dbReference type="NCBI Taxonomy" id="3134107"/>
    <lineage>
        <taxon>Bacteria</taxon>
        <taxon>Bacillati</taxon>
        <taxon>Actinomycetota</taxon>
        <taxon>Actinomycetes</taxon>
        <taxon>Kitasatosporales</taxon>
        <taxon>Streptomycetaceae</taxon>
        <taxon>Streptomyces</taxon>
    </lineage>
</organism>
<sequence>MSVERHIAGMLQQIARQQDIVEIAPQGSTPKAAALAHVAEQYGYTYGMAYRTGFKNSLVQVRMYRDPRPDARVREAATITAHPQAGNGGMVPGLRQGSLKPLPEAVGAVAVLKDLITFDVMAQYIADRSQKVKGYLACAVLTVILLIDRSPVEAVASGGAVALLFTVAFKVGVIRRGKIAQRLTAAGFLAVRDEQGSQRFLRPGSSCPATPTRSPPEALACGAGRTVLDGSRS</sequence>
<comment type="caution">
    <text evidence="3">The sequence shown here is derived from an EMBL/GenBank/DDBJ whole genome shotgun (WGS) entry which is preliminary data.</text>
</comment>
<evidence type="ECO:0000256" key="2">
    <source>
        <dbReference type="SAM" id="Phobius"/>
    </source>
</evidence>
<gene>
    <name evidence="3" type="ORF">WKI68_02475</name>
</gene>
<keyword evidence="2" id="KW-1133">Transmembrane helix</keyword>
<evidence type="ECO:0000256" key="1">
    <source>
        <dbReference type="SAM" id="MobiDB-lite"/>
    </source>
</evidence>
<keyword evidence="2" id="KW-0472">Membrane</keyword>
<feature type="transmembrane region" description="Helical" evidence="2">
    <location>
        <begin position="154"/>
        <end position="173"/>
    </location>
</feature>
<keyword evidence="4" id="KW-1185">Reference proteome</keyword>
<reference evidence="3 4" key="1">
    <citation type="submission" date="2024-03" db="EMBL/GenBank/DDBJ databases">
        <title>Novel Streptomyces species of biotechnological and ecological value are a feature of Machair soil.</title>
        <authorList>
            <person name="Prole J.R."/>
            <person name="Goodfellow M."/>
            <person name="Allenby N."/>
            <person name="Ward A.C."/>
        </authorList>
    </citation>
    <scope>NUCLEOTIDE SEQUENCE [LARGE SCALE GENOMIC DNA]</scope>
    <source>
        <strain evidence="3 4">MS1.HAVA.3</strain>
    </source>
</reference>
<evidence type="ECO:0008006" key="5">
    <source>
        <dbReference type="Google" id="ProtNLM"/>
    </source>
</evidence>
<dbReference type="Proteomes" id="UP001382904">
    <property type="component" value="Unassembled WGS sequence"/>
</dbReference>
<protein>
    <recommendedName>
        <fullName evidence="5">Integral membrane protein</fullName>
    </recommendedName>
</protein>
<keyword evidence="2" id="KW-0812">Transmembrane</keyword>
<proteinExistence type="predicted"/>